<feature type="region of interest" description="Disordered" evidence="1">
    <location>
        <begin position="1"/>
        <end position="26"/>
    </location>
</feature>
<name>A0AAN7XPK2_ELEMC</name>
<protein>
    <submittedName>
        <fullName evidence="2">Uncharacterized protein</fullName>
    </submittedName>
</protein>
<comment type="caution">
    <text evidence="2">The sequence shown here is derived from an EMBL/GenBank/DDBJ whole genome shotgun (WGS) entry which is preliminary data.</text>
</comment>
<reference evidence="2 3" key="2">
    <citation type="journal article" date="2023" name="Mol. Biol. Evol.">
        <title>Genomics of Secondarily Temperate Adaptation in the Only Non-Antarctic Icefish.</title>
        <authorList>
            <person name="Rivera-Colon A.G."/>
            <person name="Rayamajhi N."/>
            <person name="Minhas B.F."/>
            <person name="Madrigal G."/>
            <person name="Bilyk K.T."/>
            <person name="Yoon V."/>
            <person name="Hune M."/>
            <person name="Gregory S."/>
            <person name="Cheng C.H.C."/>
            <person name="Catchen J.M."/>
        </authorList>
    </citation>
    <scope>NUCLEOTIDE SEQUENCE [LARGE SCALE GENOMIC DNA]</scope>
    <source>
        <strain evidence="2">JMC-PN-2008</strain>
    </source>
</reference>
<evidence type="ECO:0000256" key="1">
    <source>
        <dbReference type="SAM" id="MobiDB-lite"/>
    </source>
</evidence>
<keyword evidence="3" id="KW-1185">Reference proteome</keyword>
<evidence type="ECO:0000313" key="3">
    <source>
        <dbReference type="Proteomes" id="UP001346869"/>
    </source>
</evidence>
<dbReference type="Proteomes" id="UP001346869">
    <property type="component" value="Unassembled WGS sequence"/>
</dbReference>
<evidence type="ECO:0000313" key="2">
    <source>
        <dbReference type="EMBL" id="KAK5864549.1"/>
    </source>
</evidence>
<proteinExistence type="predicted"/>
<accession>A0AAN7XPK2</accession>
<feature type="compositionally biased region" description="Basic and acidic residues" evidence="1">
    <location>
        <begin position="9"/>
        <end position="19"/>
    </location>
</feature>
<reference evidence="2 3" key="1">
    <citation type="journal article" date="2023" name="Genes (Basel)">
        <title>Chromosome-Level Genome Assembly and Circadian Gene Repertoire of the Patagonia Blennie Eleginops maclovinus-The Closest Ancestral Proxy of Antarctic Cryonotothenioids.</title>
        <authorList>
            <person name="Cheng C.C."/>
            <person name="Rivera-Colon A.G."/>
            <person name="Minhas B.F."/>
            <person name="Wilson L."/>
            <person name="Rayamajhi N."/>
            <person name="Vargas-Chacoff L."/>
            <person name="Catchen J.M."/>
        </authorList>
    </citation>
    <scope>NUCLEOTIDE SEQUENCE [LARGE SCALE GENOMIC DNA]</scope>
    <source>
        <strain evidence="2">JMC-PN-2008</strain>
    </source>
</reference>
<dbReference type="AlphaFoldDB" id="A0AAN7XPK2"/>
<gene>
    <name evidence="2" type="ORF">PBY51_015785</name>
</gene>
<dbReference type="EMBL" id="JAUZQC010000010">
    <property type="protein sequence ID" value="KAK5864549.1"/>
    <property type="molecule type" value="Genomic_DNA"/>
</dbReference>
<sequence length="105" mass="11582">MPGAKRKPDRLQGEQREGLSPKAGLASVTMPIQTAAQSLALLGQIRPPDRAAPQLDPTQQWTGQTREIHPKLRQPFPFLALRAFIQLLPKLSAKSLDEPSYLTTC</sequence>
<organism evidence="2 3">
    <name type="scientific">Eleginops maclovinus</name>
    <name type="common">Patagonian blennie</name>
    <name type="synonym">Eleginus maclovinus</name>
    <dbReference type="NCBI Taxonomy" id="56733"/>
    <lineage>
        <taxon>Eukaryota</taxon>
        <taxon>Metazoa</taxon>
        <taxon>Chordata</taxon>
        <taxon>Craniata</taxon>
        <taxon>Vertebrata</taxon>
        <taxon>Euteleostomi</taxon>
        <taxon>Actinopterygii</taxon>
        <taxon>Neopterygii</taxon>
        <taxon>Teleostei</taxon>
        <taxon>Neoteleostei</taxon>
        <taxon>Acanthomorphata</taxon>
        <taxon>Eupercaria</taxon>
        <taxon>Perciformes</taxon>
        <taxon>Notothenioidei</taxon>
        <taxon>Eleginopidae</taxon>
        <taxon>Eleginops</taxon>
    </lineage>
</organism>